<gene>
    <name evidence="2" type="ORF">ERS852461_04426</name>
    <name evidence="3" type="ORF">NXY30_12280</name>
</gene>
<keyword evidence="5" id="KW-1185">Reference proteome</keyword>
<feature type="chain" id="PRO_5041119866" description="Outer membrane protein beta-barrel domain-containing protein" evidence="1">
    <location>
        <begin position="19"/>
        <end position="202"/>
    </location>
</feature>
<evidence type="ECO:0008006" key="6">
    <source>
        <dbReference type="Google" id="ProtNLM"/>
    </source>
</evidence>
<evidence type="ECO:0000313" key="3">
    <source>
        <dbReference type="EMBL" id="UVQ77085.1"/>
    </source>
</evidence>
<evidence type="ECO:0000313" key="2">
    <source>
        <dbReference type="EMBL" id="CUQ16690.1"/>
    </source>
</evidence>
<evidence type="ECO:0000313" key="4">
    <source>
        <dbReference type="Proteomes" id="UP000095606"/>
    </source>
</evidence>
<sequence>MRKILLLLFLLASFPMWAQVIKNSGIIINAGKEKISSNLPYSIEGVATPVDMDNSYLKGKFSMELGYRFRLQPKQSRFFYDIDLLGGYTKSEYAVNFKSFGNTQYGERSGTNDLLSFSLAGSVNFNIFRGLNVGLGVQPTAYIWDTRFFDIPVFAKVSYDLKYVELAFSYKCGLSKEYKISPFKSSRLSQWQFSVYVPLWKR</sequence>
<dbReference type="RefSeq" id="WP_055271244.1">
    <property type="nucleotide sequence ID" value="NZ_CABMFH010000025.1"/>
</dbReference>
<dbReference type="AlphaFoldDB" id="A0A174UAM9"/>
<dbReference type="GeneID" id="69589265"/>
<keyword evidence="1" id="KW-0732">Signal</keyword>
<reference evidence="2 4" key="1">
    <citation type="submission" date="2015-09" db="EMBL/GenBank/DDBJ databases">
        <authorList>
            <consortium name="Pathogen Informatics"/>
        </authorList>
    </citation>
    <scope>NUCLEOTIDE SEQUENCE [LARGE SCALE GENOMIC DNA]</scope>
    <source>
        <strain evidence="2 4">2789STDY5834846</strain>
    </source>
</reference>
<dbReference type="EMBL" id="CP103141">
    <property type="protein sequence ID" value="UVQ77085.1"/>
    <property type="molecule type" value="Genomic_DNA"/>
</dbReference>
<evidence type="ECO:0000256" key="1">
    <source>
        <dbReference type="SAM" id="SignalP"/>
    </source>
</evidence>
<protein>
    <recommendedName>
        <fullName evidence="6">Outer membrane protein beta-barrel domain-containing protein</fullName>
    </recommendedName>
</protein>
<dbReference type="Proteomes" id="UP000095606">
    <property type="component" value="Unassembled WGS sequence"/>
</dbReference>
<evidence type="ECO:0000313" key="5">
    <source>
        <dbReference type="Proteomes" id="UP001060104"/>
    </source>
</evidence>
<accession>A0A174UAM9</accession>
<reference evidence="3" key="2">
    <citation type="submission" date="2022-08" db="EMBL/GenBank/DDBJ databases">
        <title>Genome Sequencing of Bacteroides fragilis Group Isolates with Nanopore Technology.</title>
        <authorList>
            <person name="Tisza M.J."/>
            <person name="Smith D."/>
            <person name="Dekker J.P."/>
        </authorList>
    </citation>
    <scope>NUCLEOTIDE SEQUENCE</scope>
    <source>
        <strain evidence="3">BFG-527</strain>
    </source>
</reference>
<dbReference type="EMBL" id="CZAE01000028">
    <property type="protein sequence ID" value="CUQ16690.1"/>
    <property type="molecule type" value="Genomic_DNA"/>
</dbReference>
<proteinExistence type="predicted"/>
<dbReference type="Proteomes" id="UP001060104">
    <property type="component" value="Chromosome"/>
</dbReference>
<name>A0A174UAM9_9BACE</name>
<feature type="signal peptide" evidence="1">
    <location>
        <begin position="1"/>
        <end position="18"/>
    </location>
</feature>
<organism evidence="2 4">
    <name type="scientific">Bacteroides faecis</name>
    <dbReference type="NCBI Taxonomy" id="674529"/>
    <lineage>
        <taxon>Bacteria</taxon>
        <taxon>Pseudomonadati</taxon>
        <taxon>Bacteroidota</taxon>
        <taxon>Bacteroidia</taxon>
        <taxon>Bacteroidales</taxon>
        <taxon>Bacteroidaceae</taxon>
        <taxon>Bacteroides</taxon>
    </lineage>
</organism>
<accession>A0A3E5G5D6</accession>